<dbReference type="InterPro" id="IPR036249">
    <property type="entry name" value="Thioredoxin-like_sf"/>
</dbReference>
<dbReference type="PROSITE" id="PS50404">
    <property type="entry name" value="GST_NTER"/>
    <property type="match status" value="1"/>
</dbReference>
<dbReference type="EC" id="2.5.1.18" evidence="3"/>
<dbReference type="EMBL" id="JACIDT010000014">
    <property type="protein sequence ID" value="MBB3927709.1"/>
    <property type="molecule type" value="Genomic_DNA"/>
</dbReference>
<dbReference type="SFLD" id="SFLDS00019">
    <property type="entry name" value="Glutathione_Transferase_(cytos"/>
    <property type="match status" value="1"/>
</dbReference>
<dbReference type="Proteomes" id="UP000571950">
    <property type="component" value="Unassembled WGS sequence"/>
</dbReference>
<dbReference type="PANTHER" id="PTHR44051">
    <property type="entry name" value="GLUTATHIONE S-TRANSFERASE-RELATED"/>
    <property type="match status" value="1"/>
</dbReference>
<dbReference type="InterPro" id="IPR010987">
    <property type="entry name" value="Glutathione-S-Trfase_C-like"/>
</dbReference>
<evidence type="ECO:0000313" key="4">
    <source>
        <dbReference type="Proteomes" id="UP000571950"/>
    </source>
</evidence>
<dbReference type="SFLD" id="SFLDG00358">
    <property type="entry name" value="Main_(cytGST)"/>
    <property type="match status" value="1"/>
</dbReference>
<proteinExistence type="predicted"/>
<feature type="domain" description="GST C-terminal" evidence="2">
    <location>
        <begin position="85"/>
        <end position="208"/>
    </location>
</feature>
<dbReference type="RefSeq" id="WP_188073169.1">
    <property type="nucleotide sequence ID" value="NZ_BSPS01000046.1"/>
</dbReference>
<dbReference type="InterPro" id="IPR040079">
    <property type="entry name" value="Glutathione_S-Trfase"/>
</dbReference>
<evidence type="ECO:0000313" key="3">
    <source>
        <dbReference type="EMBL" id="MBB3927709.1"/>
    </source>
</evidence>
<dbReference type="Gene3D" id="3.40.30.10">
    <property type="entry name" value="Glutaredoxin"/>
    <property type="match status" value="1"/>
</dbReference>
<dbReference type="Pfam" id="PF13409">
    <property type="entry name" value="GST_N_2"/>
    <property type="match status" value="1"/>
</dbReference>
<accession>A0A7W6BKQ7</accession>
<dbReference type="CDD" id="cd03046">
    <property type="entry name" value="GST_N_GTT1_like"/>
    <property type="match status" value="1"/>
</dbReference>
<evidence type="ECO:0000259" key="1">
    <source>
        <dbReference type="PROSITE" id="PS50404"/>
    </source>
</evidence>
<organism evidence="3 4">
    <name type="scientific">Sphingobium jiangsuense</name>
    <dbReference type="NCBI Taxonomy" id="870476"/>
    <lineage>
        <taxon>Bacteria</taxon>
        <taxon>Pseudomonadati</taxon>
        <taxon>Pseudomonadota</taxon>
        <taxon>Alphaproteobacteria</taxon>
        <taxon>Sphingomonadales</taxon>
        <taxon>Sphingomonadaceae</taxon>
        <taxon>Sphingobium</taxon>
    </lineage>
</organism>
<dbReference type="CDD" id="cd03207">
    <property type="entry name" value="GST_C_8"/>
    <property type="match status" value="1"/>
</dbReference>
<keyword evidence="4" id="KW-1185">Reference proteome</keyword>
<dbReference type="SUPFAM" id="SSF52833">
    <property type="entry name" value="Thioredoxin-like"/>
    <property type="match status" value="1"/>
</dbReference>
<gene>
    <name evidence="3" type="ORF">GGR43_003442</name>
</gene>
<feature type="domain" description="GST N-terminal" evidence="1">
    <location>
        <begin position="1"/>
        <end position="81"/>
    </location>
</feature>
<dbReference type="InterPro" id="IPR004045">
    <property type="entry name" value="Glutathione_S-Trfase_N"/>
</dbReference>
<comment type="caution">
    <text evidence="3">The sequence shown here is derived from an EMBL/GenBank/DDBJ whole genome shotgun (WGS) entry which is preliminary data.</text>
</comment>
<dbReference type="PANTHER" id="PTHR44051:SF21">
    <property type="entry name" value="GLUTATHIONE S-TRANSFERASE FAMILY PROTEIN"/>
    <property type="match status" value="1"/>
</dbReference>
<dbReference type="GO" id="GO:0004364">
    <property type="term" value="F:glutathione transferase activity"/>
    <property type="evidence" value="ECO:0007669"/>
    <property type="project" value="UniProtKB-EC"/>
</dbReference>
<dbReference type="SFLD" id="SFLDG01150">
    <property type="entry name" value="Main.1:_Beta-like"/>
    <property type="match status" value="1"/>
</dbReference>
<protein>
    <submittedName>
        <fullName evidence="3">Glutathione S-transferase</fullName>
        <ecNumber evidence="3">2.5.1.18</ecNumber>
    </submittedName>
</protein>
<reference evidence="3 4" key="1">
    <citation type="submission" date="2020-08" db="EMBL/GenBank/DDBJ databases">
        <title>Genomic Encyclopedia of Type Strains, Phase IV (KMG-IV): sequencing the most valuable type-strain genomes for metagenomic binning, comparative biology and taxonomic classification.</title>
        <authorList>
            <person name="Goeker M."/>
        </authorList>
    </citation>
    <scope>NUCLEOTIDE SEQUENCE [LARGE SCALE GENOMIC DNA]</scope>
    <source>
        <strain evidence="3 4">DSM 26189</strain>
    </source>
</reference>
<dbReference type="PROSITE" id="PS50405">
    <property type="entry name" value="GST_CTER"/>
    <property type="match status" value="1"/>
</dbReference>
<sequence>MSELIFYTNPMSRGQIVRWMLEELGEPYEERLLDYGTTMKAPDYLAVNPMGKVPAIVHRGQVVTEGAAICTYLADAFPEKRLVPPPSARADYYRWLFFAAGPVEQAVTSHAFHWTPDEKQRRTVGFGSYEDVMNALEQAVAGKSFIAGDRFSAADVYVGAQIDWGLRFGTMPDRAAFADYVLPLRERPAYRRAQEIDGALIAKMQQGG</sequence>
<evidence type="ECO:0000259" key="2">
    <source>
        <dbReference type="PROSITE" id="PS50405"/>
    </source>
</evidence>
<keyword evidence="3" id="KW-0808">Transferase</keyword>
<dbReference type="AlphaFoldDB" id="A0A7W6BKQ7"/>
<dbReference type="SUPFAM" id="SSF47616">
    <property type="entry name" value="GST C-terminal domain-like"/>
    <property type="match status" value="1"/>
</dbReference>
<dbReference type="InterPro" id="IPR036282">
    <property type="entry name" value="Glutathione-S-Trfase_C_sf"/>
</dbReference>
<name>A0A7W6BKQ7_9SPHN</name>
<dbReference type="Gene3D" id="1.20.1050.10">
    <property type="match status" value="1"/>
</dbReference>